<keyword evidence="1" id="KW-0805">Transcription regulation</keyword>
<dbReference type="InterPro" id="IPR001647">
    <property type="entry name" value="HTH_TetR"/>
</dbReference>
<keyword evidence="3" id="KW-0804">Transcription</keyword>
<evidence type="ECO:0000313" key="7">
    <source>
        <dbReference type="Proteomes" id="UP001199642"/>
    </source>
</evidence>
<evidence type="ECO:0000256" key="3">
    <source>
        <dbReference type="ARBA" id="ARBA00023163"/>
    </source>
</evidence>
<dbReference type="InterPro" id="IPR050109">
    <property type="entry name" value="HTH-type_TetR-like_transc_reg"/>
</dbReference>
<dbReference type="PANTHER" id="PTHR30055:SF234">
    <property type="entry name" value="HTH-TYPE TRANSCRIPTIONAL REGULATOR BETI"/>
    <property type="match status" value="1"/>
</dbReference>
<dbReference type="EMBL" id="CP082781">
    <property type="protein sequence ID" value="UGS25357.1"/>
    <property type="molecule type" value="Genomic_DNA"/>
</dbReference>
<dbReference type="Proteomes" id="UP001199642">
    <property type="component" value="Chromosome"/>
</dbReference>
<dbReference type="Pfam" id="PF00440">
    <property type="entry name" value="TetR_N"/>
    <property type="match status" value="1"/>
</dbReference>
<dbReference type="PROSITE" id="PS50977">
    <property type="entry name" value="HTH_TETR_2"/>
    <property type="match status" value="1"/>
</dbReference>
<dbReference type="PANTHER" id="PTHR30055">
    <property type="entry name" value="HTH-TYPE TRANSCRIPTIONAL REGULATOR RUTR"/>
    <property type="match status" value="1"/>
</dbReference>
<dbReference type="InterPro" id="IPR009057">
    <property type="entry name" value="Homeodomain-like_sf"/>
</dbReference>
<dbReference type="PRINTS" id="PR00455">
    <property type="entry name" value="HTHTETR"/>
</dbReference>
<evidence type="ECO:0000313" key="6">
    <source>
        <dbReference type="EMBL" id="UGS25357.1"/>
    </source>
</evidence>
<dbReference type="Gene3D" id="1.10.357.10">
    <property type="entry name" value="Tetracycline Repressor, domain 2"/>
    <property type="match status" value="1"/>
</dbReference>
<evidence type="ECO:0000259" key="5">
    <source>
        <dbReference type="PROSITE" id="PS50977"/>
    </source>
</evidence>
<evidence type="ECO:0000256" key="1">
    <source>
        <dbReference type="ARBA" id="ARBA00023015"/>
    </source>
</evidence>
<dbReference type="SUPFAM" id="SSF46689">
    <property type="entry name" value="Homeodomain-like"/>
    <property type="match status" value="1"/>
</dbReference>
<name>A0ABY3RS82_9MICO</name>
<proteinExistence type="predicted"/>
<evidence type="ECO:0000256" key="4">
    <source>
        <dbReference type="PROSITE-ProRule" id="PRU00335"/>
    </source>
</evidence>
<reference evidence="6 7" key="1">
    <citation type="submission" date="2023-01" db="EMBL/GenBank/DDBJ databases">
        <title>Characterization of estradiol degrading bacteria Microbacterium sp. MZT7 and reveal degrading genes through genome analysis.</title>
        <authorList>
            <person name="Hao P."/>
            <person name="Gao Y."/>
        </authorList>
    </citation>
    <scope>NUCLEOTIDE SEQUENCE [LARGE SCALE GENOMIC DNA]</scope>
    <source>
        <strain evidence="6 7">MZT7</strain>
    </source>
</reference>
<protein>
    <submittedName>
        <fullName evidence="6">TetR/AcrR family transcriptional regulator</fullName>
    </submittedName>
</protein>
<gene>
    <name evidence="6" type="ORF">K8F61_11750</name>
</gene>
<accession>A0ABY3RS82</accession>
<feature type="DNA-binding region" description="H-T-H motif" evidence="4">
    <location>
        <begin position="32"/>
        <end position="51"/>
    </location>
</feature>
<evidence type="ECO:0000256" key="2">
    <source>
        <dbReference type="ARBA" id="ARBA00023125"/>
    </source>
</evidence>
<keyword evidence="7" id="KW-1185">Reference proteome</keyword>
<keyword evidence="2 4" id="KW-0238">DNA-binding</keyword>
<sequence length="180" mass="18802">MPTPTSPTGDARDSILDAAASVLLRDGIHAAKVEDIARAAGVSLGLLNYHFGGRLALLRAALVRALDTLDGLPAEEDAAALVGAPMTAGAWARLRADALREAVFDAEVRRALDAATTRWETAVAERSGADARTVRVLSSLADGLRQRVATDLMSEEEARILLAAAADHLDLSSRTGAGRP</sequence>
<feature type="domain" description="HTH tetR-type" evidence="5">
    <location>
        <begin position="9"/>
        <end position="69"/>
    </location>
</feature>
<dbReference type="RefSeq" id="WP_231819239.1">
    <property type="nucleotide sequence ID" value="NZ_CP082781.1"/>
</dbReference>
<organism evidence="6 7">
    <name type="scientific">Microbacterium resistens</name>
    <dbReference type="NCBI Taxonomy" id="156977"/>
    <lineage>
        <taxon>Bacteria</taxon>
        <taxon>Bacillati</taxon>
        <taxon>Actinomycetota</taxon>
        <taxon>Actinomycetes</taxon>
        <taxon>Micrococcales</taxon>
        <taxon>Microbacteriaceae</taxon>
        <taxon>Microbacterium</taxon>
    </lineage>
</organism>